<keyword evidence="2" id="KW-0326">Glycosidase</keyword>
<organism evidence="4 5">
    <name type="scientific">Tessaracoccus lapidicaptus</name>
    <dbReference type="NCBI Taxonomy" id="1427523"/>
    <lineage>
        <taxon>Bacteria</taxon>
        <taxon>Bacillati</taxon>
        <taxon>Actinomycetota</taxon>
        <taxon>Actinomycetes</taxon>
        <taxon>Propionibacteriales</taxon>
        <taxon>Propionibacteriaceae</taxon>
        <taxon>Tessaracoccus</taxon>
    </lineage>
</organism>
<evidence type="ECO:0000313" key="5">
    <source>
        <dbReference type="Proteomes" id="UP000093501"/>
    </source>
</evidence>
<reference evidence="5" key="1">
    <citation type="submission" date="2016-07" db="EMBL/GenBank/DDBJ databases">
        <authorList>
            <person name="Florea S."/>
            <person name="Webb J.S."/>
            <person name="Jaromczyk J."/>
            <person name="Schardl C.L."/>
        </authorList>
    </citation>
    <scope>NUCLEOTIDE SEQUENCE [LARGE SCALE GENOMIC DNA]</scope>
    <source>
        <strain evidence="5">IPBSL-7</strain>
    </source>
</reference>
<dbReference type="Gene3D" id="3.20.20.80">
    <property type="entry name" value="Glycosidases"/>
    <property type="match status" value="1"/>
</dbReference>
<dbReference type="InterPro" id="IPR000322">
    <property type="entry name" value="Glyco_hydro_31_TIM"/>
</dbReference>
<dbReference type="SUPFAM" id="SSF51011">
    <property type="entry name" value="Glycosyl hydrolase domain"/>
    <property type="match status" value="1"/>
</dbReference>
<comment type="caution">
    <text evidence="4">The sequence shown here is derived from an EMBL/GenBank/DDBJ whole genome shotgun (WGS) entry which is preliminary data.</text>
</comment>
<keyword evidence="2" id="KW-0378">Hydrolase</keyword>
<protein>
    <submittedName>
        <fullName evidence="4">Uncharacterized protein</fullName>
    </submittedName>
</protein>
<dbReference type="GO" id="GO:0006491">
    <property type="term" value="P:N-glycan processing"/>
    <property type="evidence" value="ECO:0007669"/>
    <property type="project" value="TreeGrafter"/>
</dbReference>
<evidence type="ECO:0000256" key="2">
    <source>
        <dbReference type="RuleBase" id="RU361185"/>
    </source>
</evidence>
<dbReference type="AlphaFoldDB" id="A0A1C0APW0"/>
<dbReference type="SUPFAM" id="SSF51445">
    <property type="entry name" value="(Trans)glycosidases"/>
    <property type="match status" value="1"/>
</dbReference>
<accession>A0A1C0APW0</accession>
<proteinExistence type="inferred from homology"/>
<feature type="region of interest" description="Disordered" evidence="3">
    <location>
        <begin position="629"/>
        <end position="651"/>
    </location>
</feature>
<dbReference type="EMBL" id="MBQD01000011">
    <property type="protein sequence ID" value="OCL36458.1"/>
    <property type="molecule type" value="Genomic_DNA"/>
</dbReference>
<sequence>MFAMSDGVPAPAHPDAVVAGPTYRFTVLSERLIRMEWDEAGRFVDERTQVVVERDFGLPDFSVERIGDGLEIRTSHLRLRYDGGPFTASGLSVTLTRGAADPHYATWRYGESYPQDLPGRGNLLGTARTLDEADGACELEPGILATYGFAVLDDSTSVLLGSDGWIQARPGRGQDLYLFGHGRDYRAALADFHRLTGPVPLVPRHVLGNWWSRYWPYRADEYVGVMDRFRAERIPLSVAVIDMDWHVVDVDPAIGTGWTGYTWNRDLFPDPPAFLAALHDRGLAVTLNVHPADGIRRHEEAYPEVARAVGIDPESGTAVEFDVTSREFVDAYLRLVHHPLEEQGVDFWWIDWQSGGATAVPGLDPLWMLNHIHYVDSGREGRRPLTFSRYAGPGSHRYPVGFSGDTITTWASLDFQAYFTATAANVGYPWWSHDIGGHMFGSRDVEMAVRWFQLGVFSPINRLHSSSSPFASKEPWGYGPAAERVMAAFLRLRHRLVPYLYTGAWAAHLEQVALVRPMYHDHPDKGDAYQVPGQSMVGDHLLLAPITSPAEPRTHIAAVRAWLPEGAWFDLFTGRRYDGGRRVQLHRDLGRYPVLARAGAVVALQADPMADVTMAPRALELRVFPGTGGSRLIEDDGSAEPGPEERRETRMRQTLHVRDDGAADLELHVTQDRPGPDVRAVAVDVVGVAGVAAVEVVVGERRLVVAEPREVVDELLAPALRVDLGDVDVAAGVSVRLVGAVPRPLDVAGEAFRVLDAAEIEFAVKEAAWRAVTSLEGLALVQELATVDVEPRLRDALIEVAAARRAW</sequence>
<dbReference type="GO" id="GO:0090599">
    <property type="term" value="F:alpha-glucosidase activity"/>
    <property type="evidence" value="ECO:0007669"/>
    <property type="project" value="TreeGrafter"/>
</dbReference>
<dbReference type="GO" id="GO:0005975">
    <property type="term" value="P:carbohydrate metabolic process"/>
    <property type="evidence" value="ECO:0007669"/>
    <property type="project" value="InterPro"/>
</dbReference>
<dbReference type="PANTHER" id="PTHR22762:SF89">
    <property type="entry name" value="ALPHA-XYLOSIDASE"/>
    <property type="match status" value="1"/>
</dbReference>
<dbReference type="InterPro" id="IPR013780">
    <property type="entry name" value="Glyco_hydro_b"/>
</dbReference>
<dbReference type="Pfam" id="PF01055">
    <property type="entry name" value="Glyco_hydro_31_2nd"/>
    <property type="match status" value="1"/>
</dbReference>
<dbReference type="InterPro" id="IPR048395">
    <property type="entry name" value="Glyco_hydro_31_C"/>
</dbReference>
<dbReference type="Gene3D" id="2.60.40.1180">
    <property type="entry name" value="Golgi alpha-mannosidase II"/>
    <property type="match status" value="1"/>
</dbReference>
<evidence type="ECO:0000313" key="4">
    <source>
        <dbReference type="EMBL" id="OCL36458.1"/>
    </source>
</evidence>
<dbReference type="PANTHER" id="PTHR22762">
    <property type="entry name" value="ALPHA-GLUCOSIDASE"/>
    <property type="match status" value="1"/>
</dbReference>
<dbReference type="Pfam" id="PF21365">
    <property type="entry name" value="Glyco_hydro_31_3rd"/>
    <property type="match status" value="1"/>
</dbReference>
<dbReference type="InterPro" id="IPR017853">
    <property type="entry name" value="GH"/>
</dbReference>
<keyword evidence="5" id="KW-1185">Reference proteome</keyword>
<gene>
    <name evidence="4" type="ORF">BCR15_00895</name>
</gene>
<comment type="similarity">
    <text evidence="1 2">Belongs to the glycosyl hydrolase 31 family.</text>
</comment>
<name>A0A1C0APW0_9ACTN</name>
<dbReference type="Proteomes" id="UP000093501">
    <property type="component" value="Unassembled WGS sequence"/>
</dbReference>
<evidence type="ECO:0000256" key="3">
    <source>
        <dbReference type="SAM" id="MobiDB-lite"/>
    </source>
</evidence>
<dbReference type="CDD" id="cd06595">
    <property type="entry name" value="GH31_u1"/>
    <property type="match status" value="1"/>
</dbReference>
<evidence type="ECO:0000256" key="1">
    <source>
        <dbReference type="ARBA" id="ARBA00007806"/>
    </source>
</evidence>